<keyword evidence="1" id="KW-0812">Transmembrane</keyword>
<reference evidence="3" key="1">
    <citation type="submission" date="2015-11" db="EMBL/GenBank/DDBJ databases">
        <authorList>
            <person name="Seth-Smith H.M.B."/>
        </authorList>
    </citation>
    <scope>NUCLEOTIDE SEQUENCE [LARGE SCALE GENOMIC DNA]</scope>
    <source>
        <strain evidence="3">2013Ark11</strain>
    </source>
</reference>
<keyword evidence="1" id="KW-0472">Membrane</keyword>
<evidence type="ECO:0000256" key="1">
    <source>
        <dbReference type="SAM" id="Phobius"/>
    </source>
</evidence>
<dbReference type="AlphaFoldDB" id="A0A0S4M6L3"/>
<keyword evidence="1" id="KW-1133">Transmembrane helix</keyword>
<evidence type="ECO:0000313" key="2">
    <source>
        <dbReference type="EMBL" id="CUT18362.1"/>
    </source>
</evidence>
<dbReference type="Proteomes" id="UP000198651">
    <property type="component" value="Chromosome I"/>
</dbReference>
<protein>
    <submittedName>
        <fullName evidence="2">Putative membrane protein (Partial)</fullName>
    </submittedName>
</protein>
<keyword evidence="3" id="KW-1185">Reference proteome</keyword>
<feature type="transmembrane region" description="Helical" evidence="1">
    <location>
        <begin position="521"/>
        <end position="542"/>
    </location>
</feature>
<dbReference type="EMBL" id="LN906597">
    <property type="protein sequence ID" value="CUT18362.1"/>
    <property type="molecule type" value="Genomic_DNA"/>
</dbReference>
<gene>
    <name evidence="2" type="ORF">Ark11_1568</name>
</gene>
<organism evidence="2 3">
    <name type="scientific">Candidatus Ichthyocystis hellenicum</name>
    <dbReference type="NCBI Taxonomy" id="1561003"/>
    <lineage>
        <taxon>Bacteria</taxon>
        <taxon>Pseudomonadati</taxon>
        <taxon>Pseudomonadota</taxon>
        <taxon>Betaproteobacteria</taxon>
        <taxon>Burkholderiales</taxon>
        <taxon>Candidatus Ichthyocystis</taxon>
    </lineage>
</organism>
<accession>A0A0S4M6L3</accession>
<evidence type="ECO:0000313" key="3">
    <source>
        <dbReference type="Proteomes" id="UP000198651"/>
    </source>
</evidence>
<name>A0A0S4M6L3_9BURK</name>
<feature type="non-terminal residue" evidence="2">
    <location>
        <position position="1"/>
    </location>
</feature>
<proteinExistence type="predicted"/>
<sequence>SGSLFFTGKIMFYTNSKCLNCCDNSDFECHSENIVAEEMECTTIIEEHEKNFQPTQQYINENINKTLFSRLTSTSLIALSMLEGAGATDDLSQNCKSTVLPNLCYMAGDICRIIKIKDELKNKINSSISEIIKEAFDYSLIEIRKDPLRRTNEHGFNISIPLTITSNTNINCDTIGRISFFANKFLYNYVNDIDLSDEHRDSLCLSDSTAFCTRLIEPRVSIFSGCCPSIESHITYPGLSIEKKIPTVSDTVVNAITESTTAIASEIISQAATESTTLASIFTPSSIEPQIISRSVSSYLCGMGKSLCRLINILGSGDNSDETIQKTLKGAFDYSENSLGRNPLFNFSIPLILPHTTGDSGAEEPLISRLWYMGQYLRRASNNALLRRHSNTEYYSFCGDGDNNVDFCDKNYNVNTSFSDICCSSIGSYITYPYVLTETVSPQIVVSTTTESEILTSTTVASKIINSTDIGSEVLNLTTMASEVIGSTVIGSEFTNLTTAESELTTLIPTKITLDTASINALNIVLIICSSIALAILAFLGYRALKSSKSYQSQPVSQSDNIDTAEREDLV</sequence>